<sequence length="215" mass="25538">MGANAVSCARTETYLLPAEIPVAMKWSHSEQTTAWLSKTVVRFRHDIDYMDEFEWRPYDGLIIPDELHGHLEVCDIIAPLLSFECIEWHPVDRVMHRFGYTQPPPRPAKDIPVDQHCIVLCRVQLHDWTVLHGVWIAEWRNRRNTRLRDLHPLPTWDFILTVDYRDWYVSSYGHMLRLSEYVPQHPVFEPFPYYIPQPPNHSHVSHHTHYRGCIV</sequence>
<accession>A0A444YQK5</accession>
<proteinExistence type="predicted"/>
<keyword evidence="3" id="KW-1185">Reference proteome</keyword>
<comment type="caution">
    <text evidence="2">The sequence shown here is derived from an EMBL/GenBank/DDBJ whole genome shotgun (WGS) entry which is preliminary data.</text>
</comment>
<reference evidence="2 3" key="1">
    <citation type="submission" date="2019-01" db="EMBL/GenBank/DDBJ databases">
        <title>Sequencing of cultivated peanut Arachis hypogaea provides insights into genome evolution and oil improvement.</title>
        <authorList>
            <person name="Chen X."/>
        </authorList>
    </citation>
    <scope>NUCLEOTIDE SEQUENCE [LARGE SCALE GENOMIC DNA]</scope>
    <source>
        <strain evidence="3">cv. Fuhuasheng</strain>
        <tissue evidence="2">Leaves</tissue>
    </source>
</reference>
<dbReference type="InterPro" id="IPR019557">
    <property type="entry name" value="AminoTfrase-like_pln_mobile"/>
</dbReference>
<dbReference type="EMBL" id="SDMP01000016">
    <property type="protein sequence ID" value="RYR04253.1"/>
    <property type="molecule type" value="Genomic_DNA"/>
</dbReference>
<dbReference type="PANTHER" id="PTHR46033:SF8">
    <property type="entry name" value="PROTEIN MAINTENANCE OF MERISTEMS-LIKE"/>
    <property type="match status" value="1"/>
</dbReference>
<gene>
    <name evidence="2" type="ORF">Ahy_B06g083889</name>
</gene>
<name>A0A444YQK5_ARAHY</name>
<dbReference type="Pfam" id="PF10536">
    <property type="entry name" value="PMD"/>
    <property type="match status" value="1"/>
</dbReference>
<protein>
    <recommendedName>
        <fullName evidence="1">Aminotransferase-like plant mobile domain-containing protein</fullName>
    </recommendedName>
</protein>
<evidence type="ECO:0000313" key="2">
    <source>
        <dbReference type="EMBL" id="RYR04253.1"/>
    </source>
</evidence>
<dbReference type="InterPro" id="IPR044824">
    <property type="entry name" value="MAIN-like"/>
</dbReference>
<dbReference type="Proteomes" id="UP000289738">
    <property type="component" value="Chromosome B06"/>
</dbReference>
<dbReference type="GO" id="GO:0010073">
    <property type="term" value="P:meristem maintenance"/>
    <property type="evidence" value="ECO:0007669"/>
    <property type="project" value="InterPro"/>
</dbReference>
<organism evidence="2 3">
    <name type="scientific">Arachis hypogaea</name>
    <name type="common">Peanut</name>
    <dbReference type="NCBI Taxonomy" id="3818"/>
    <lineage>
        <taxon>Eukaryota</taxon>
        <taxon>Viridiplantae</taxon>
        <taxon>Streptophyta</taxon>
        <taxon>Embryophyta</taxon>
        <taxon>Tracheophyta</taxon>
        <taxon>Spermatophyta</taxon>
        <taxon>Magnoliopsida</taxon>
        <taxon>eudicotyledons</taxon>
        <taxon>Gunneridae</taxon>
        <taxon>Pentapetalae</taxon>
        <taxon>rosids</taxon>
        <taxon>fabids</taxon>
        <taxon>Fabales</taxon>
        <taxon>Fabaceae</taxon>
        <taxon>Papilionoideae</taxon>
        <taxon>50 kb inversion clade</taxon>
        <taxon>dalbergioids sensu lato</taxon>
        <taxon>Dalbergieae</taxon>
        <taxon>Pterocarpus clade</taxon>
        <taxon>Arachis</taxon>
    </lineage>
</organism>
<dbReference type="AlphaFoldDB" id="A0A444YQK5"/>
<evidence type="ECO:0000259" key="1">
    <source>
        <dbReference type="Pfam" id="PF10536"/>
    </source>
</evidence>
<dbReference type="PANTHER" id="PTHR46033">
    <property type="entry name" value="PROTEIN MAIN-LIKE 2"/>
    <property type="match status" value="1"/>
</dbReference>
<feature type="domain" description="Aminotransferase-like plant mobile" evidence="1">
    <location>
        <begin position="17"/>
        <end position="168"/>
    </location>
</feature>
<evidence type="ECO:0000313" key="3">
    <source>
        <dbReference type="Proteomes" id="UP000289738"/>
    </source>
</evidence>